<dbReference type="PANTHER" id="PTHR12829">
    <property type="entry name" value="N6-ADENOSINE-METHYLTRANSFERASE"/>
    <property type="match status" value="1"/>
</dbReference>
<dbReference type="EMBL" id="GDRN01071464">
    <property type="protein sequence ID" value="JAI63679.1"/>
    <property type="molecule type" value="Transcribed_RNA"/>
</dbReference>
<dbReference type="PROSITE" id="PS00092">
    <property type="entry name" value="N6_MTASE"/>
    <property type="match status" value="1"/>
</dbReference>
<dbReference type="GO" id="GO:0032259">
    <property type="term" value="P:methylation"/>
    <property type="evidence" value="ECO:0007669"/>
    <property type="project" value="InterPro"/>
</dbReference>
<dbReference type="Gene3D" id="3.40.50.150">
    <property type="entry name" value="Vaccinia Virus protein VP39"/>
    <property type="match status" value="1"/>
</dbReference>
<dbReference type="Pfam" id="PF05063">
    <property type="entry name" value="MT-A70"/>
    <property type="match status" value="1"/>
</dbReference>
<feature type="region of interest" description="Disordered" evidence="2">
    <location>
        <begin position="63"/>
        <end position="92"/>
    </location>
</feature>
<dbReference type="InterPro" id="IPR007757">
    <property type="entry name" value="MT-A70-like"/>
</dbReference>
<evidence type="ECO:0000256" key="1">
    <source>
        <dbReference type="PROSITE-ProRule" id="PRU00489"/>
    </source>
</evidence>
<dbReference type="EMBL" id="GDRN01071463">
    <property type="protein sequence ID" value="JAI63680.1"/>
    <property type="molecule type" value="Transcribed_RNA"/>
</dbReference>
<name>A0A0N7ZC77_SCYOL</name>
<accession>A0A0N7ZC77</accession>
<dbReference type="GO" id="GO:0003676">
    <property type="term" value="F:nucleic acid binding"/>
    <property type="evidence" value="ECO:0007669"/>
    <property type="project" value="InterPro"/>
</dbReference>
<reference evidence="3" key="1">
    <citation type="submission" date="2015-09" db="EMBL/GenBank/DDBJ databases">
        <title>Scylla olivacea transcriptome.</title>
        <authorList>
            <person name="Ikhwanuddin M."/>
        </authorList>
    </citation>
    <scope>NUCLEOTIDE SEQUENCE</scope>
</reference>
<dbReference type="EMBL" id="GDRN01071462">
    <property type="protein sequence ID" value="JAI63681.1"/>
    <property type="molecule type" value="Transcribed_RNA"/>
</dbReference>
<organism evidence="3">
    <name type="scientific">Scylla olivacea</name>
    <name type="common">Orange mud crab</name>
    <name type="synonym">Cancer olivacea</name>
    <dbReference type="NCBI Taxonomy" id="85551"/>
    <lineage>
        <taxon>Eukaryota</taxon>
        <taxon>Metazoa</taxon>
        <taxon>Ecdysozoa</taxon>
        <taxon>Arthropoda</taxon>
        <taxon>Crustacea</taxon>
        <taxon>Multicrustacea</taxon>
        <taxon>Malacostraca</taxon>
        <taxon>Eumalacostraca</taxon>
        <taxon>Eucarida</taxon>
        <taxon>Decapoda</taxon>
        <taxon>Pleocyemata</taxon>
        <taxon>Brachyura</taxon>
        <taxon>Eubrachyura</taxon>
        <taxon>Portunoidea</taxon>
        <taxon>Portunidae</taxon>
        <taxon>Portuninae</taxon>
        <taxon>Scylla</taxon>
    </lineage>
</organism>
<dbReference type="AlphaFoldDB" id="A0A0N7ZC77"/>
<dbReference type="PANTHER" id="PTHR12829:SF4">
    <property type="entry name" value="N(6)-ADENINE-SPECIFIC METHYLTRANSFERASE METTL4"/>
    <property type="match status" value="1"/>
</dbReference>
<protein>
    <recommendedName>
        <fullName evidence="4">Methyltransferase-like protein 4</fullName>
    </recommendedName>
</protein>
<dbReference type="InterPro" id="IPR002052">
    <property type="entry name" value="DNA_methylase_N6_adenine_CS"/>
</dbReference>
<dbReference type="InterPro" id="IPR029063">
    <property type="entry name" value="SAM-dependent_MTases_sf"/>
</dbReference>
<dbReference type="GO" id="GO:0005634">
    <property type="term" value="C:nucleus"/>
    <property type="evidence" value="ECO:0007669"/>
    <property type="project" value="TreeGrafter"/>
</dbReference>
<dbReference type="PROSITE" id="PS51143">
    <property type="entry name" value="MT_A70"/>
    <property type="match status" value="1"/>
</dbReference>
<sequence length="425" mass="48413">MAVVLSLEHGAIIDHEAWILQLLDQHNFYHHEKRTLNFQGLFDIRTPFLMDGQAQKIAERLEGKREETLEPKRKKKKKGLTSETSPHKDAEQDHILSTLSALQSTPEFKATFTYTPTPDDYRMNNIKVRNLRTRLMEASNVTLARLDGATEGGGFSTKVMCGSKYILPPYTRYICDDVANILNHTSGERFDFVVMDPPWQNKHVKRKKSVHGSKQGYNMMNIKDILKIPVDHLLKAGGLVAVWSTSNPSHMQEFLQSLHTWDVEHVATWYWLKVTKAGEPITLQEGRCHSKLPYERVFIARRSKTGGCLEDIPDKFVFCSIPSGIHSHKPPLYKLLKRFLAPQPQCLELFARNLVPGWTSIGLERVTPVGGHKTSTTLWQNGKNITTVFSAHHTRQLAKKGQIKEYGSSLLYFDSHSPCNSLRVM</sequence>
<evidence type="ECO:0008006" key="4">
    <source>
        <dbReference type="Google" id="ProtNLM"/>
    </source>
</evidence>
<dbReference type="SUPFAM" id="SSF53335">
    <property type="entry name" value="S-adenosyl-L-methionine-dependent methyltransferases"/>
    <property type="match status" value="1"/>
</dbReference>
<evidence type="ECO:0000313" key="3">
    <source>
        <dbReference type="EMBL" id="JAI63680.1"/>
    </source>
</evidence>
<proteinExistence type="inferred from homology"/>
<dbReference type="GO" id="GO:0008168">
    <property type="term" value="F:methyltransferase activity"/>
    <property type="evidence" value="ECO:0007669"/>
    <property type="project" value="InterPro"/>
</dbReference>
<comment type="similarity">
    <text evidence="1">Belongs to the MT-A70-like family.</text>
</comment>
<evidence type="ECO:0000256" key="2">
    <source>
        <dbReference type="SAM" id="MobiDB-lite"/>
    </source>
</evidence>